<gene>
    <name evidence="2" type="ORF">GKZ28_17975</name>
</gene>
<dbReference type="EMBL" id="WSRQ01000034">
    <property type="protein sequence ID" value="MVX65572.1"/>
    <property type="molecule type" value="Genomic_DNA"/>
</dbReference>
<dbReference type="RefSeq" id="WP_160360282.1">
    <property type="nucleotide sequence ID" value="NZ_WSRQ01000034.1"/>
</dbReference>
<organism evidence="2 3">
    <name type="scientific">Clostridium chromiireducens</name>
    <dbReference type="NCBI Taxonomy" id="225345"/>
    <lineage>
        <taxon>Bacteria</taxon>
        <taxon>Bacillati</taxon>
        <taxon>Bacillota</taxon>
        <taxon>Clostridia</taxon>
        <taxon>Eubacteriales</taxon>
        <taxon>Clostridiaceae</taxon>
        <taxon>Clostridium</taxon>
    </lineage>
</organism>
<evidence type="ECO:0000313" key="3">
    <source>
        <dbReference type="Proteomes" id="UP000656077"/>
    </source>
</evidence>
<feature type="transmembrane region" description="Helical" evidence="1">
    <location>
        <begin position="60"/>
        <end position="79"/>
    </location>
</feature>
<comment type="caution">
    <text evidence="2">The sequence shown here is derived from an EMBL/GenBank/DDBJ whole genome shotgun (WGS) entry which is preliminary data.</text>
</comment>
<protein>
    <submittedName>
        <fullName evidence="2">Uncharacterized protein</fullName>
    </submittedName>
</protein>
<reference evidence="2" key="1">
    <citation type="submission" date="2019-12" db="EMBL/GenBank/DDBJ databases">
        <title>Microbes associate with the intestines of laboratory mice.</title>
        <authorList>
            <person name="Navarre W."/>
            <person name="Wong E."/>
        </authorList>
    </citation>
    <scope>NUCLEOTIDE SEQUENCE</scope>
    <source>
        <strain evidence="2">NM79_F5</strain>
    </source>
</reference>
<feature type="transmembrane region" description="Helical" evidence="1">
    <location>
        <begin position="7"/>
        <end position="28"/>
    </location>
</feature>
<keyword evidence="1" id="KW-1133">Transmembrane helix</keyword>
<dbReference type="AlphaFoldDB" id="A0A964W3V4"/>
<evidence type="ECO:0000256" key="1">
    <source>
        <dbReference type="SAM" id="Phobius"/>
    </source>
</evidence>
<name>A0A964W3V4_9CLOT</name>
<evidence type="ECO:0000313" key="2">
    <source>
        <dbReference type="EMBL" id="MVX65572.1"/>
    </source>
</evidence>
<proteinExistence type="predicted"/>
<keyword evidence="1" id="KW-0812">Transmembrane</keyword>
<accession>A0A964W3V4</accession>
<keyword evidence="1" id="KW-0472">Membrane</keyword>
<dbReference type="Proteomes" id="UP000656077">
    <property type="component" value="Unassembled WGS sequence"/>
</dbReference>
<sequence length="83" mass="9201">MRQINLFVKIFGAFFVIGLVILMFSINLGDYEVANIMQSNDGSFDANAYLIYLQQSITKYRFIGSILSVLGGLGILKSIDTKA</sequence>